<dbReference type="CDD" id="cd07988">
    <property type="entry name" value="LPLAT_ABO13168-like"/>
    <property type="match status" value="1"/>
</dbReference>
<comment type="pathway">
    <text evidence="1">Lipid metabolism.</text>
</comment>
<evidence type="ECO:0000259" key="4">
    <source>
        <dbReference type="SMART" id="SM00563"/>
    </source>
</evidence>
<protein>
    <submittedName>
        <fullName evidence="5">Acyl-phosphate glycerol 3-phosphate acyltransferase</fullName>
    </submittedName>
</protein>
<dbReference type="PANTHER" id="PTHR10434:SF9">
    <property type="entry name" value="PHOSPHOLIPID_GLYCEROL ACYLTRANSFERASE DOMAIN-CONTAINING PROTEIN"/>
    <property type="match status" value="1"/>
</dbReference>
<feature type="domain" description="Phospholipid/glycerol acyltransferase" evidence="4">
    <location>
        <begin position="43"/>
        <end position="155"/>
    </location>
</feature>
<name>A0A2T5MK64_9GAMM</name>
<dbReference type="SUPFAM" id="SSF69593">
    <property type="entry name" value="Glycerol-3-phosphate (1)-acyltransferase"/>
    <property type="match status" value="1"/>
</dbReference>
<dbReference type="PANTHER" id="PTHR10434">
    <property type="entry name" value="1-ACYL-SN-GLYCEROL-3-PHOSPHATE ACYLTRANSFERASE"/>
    <property type="match status" value="1"/>
</dbReference>
<dbReference type="InterPro" id="IPR002123">
    <property type="entry name" value="Plipid/glycerol_acylTrfase"/>
</dbReference>
<evidence type="ECO:0000256" key="2">
    <source>
        <dbReference type="ARBA" id="ARBA00022679"/>
    </source>
</evidence>
<evidence type="ECO:0000256" key="3">
    <source>
        <dbReference type="ARBA" id="ARBA00023315"/>
    </source>
</evidence>
<keyword evidence="6" id="KW-1185">Reference proteome</keyword>
<organism evidence="5 6">
    <name type="scientific">Stenotrophobium rhamnosiphilum</name>
    <dbReference type="NCBI Taxonomy" id="2029166"/>
    <lineage>
        <taxon>Bacteria</taxon>
        <taxon>Pseudomonadati</taxon>
        <taxon>Pseudomonadota</taxon>
        <taxon>Gammaproteobacteria</taxon>
        <taxon>Nevskiales</taxon>
        <taxon>Nevskiaceae</taxon>
        <taxon>Stenotrophobium</taxon>
    </lineage>
</organism>
<gene>
    <name evidence="5" type="ORF">CJD38_02275</name>
</gene>
<dbReference type="Proteomes" id="UP000244248">
    <property type="component" value="Unassembled WGS sequence"/>
</dbReference>
<evidence type="ECO:0000313" key="5">
    <source>
        <dbReference type="EMBL" id="PTU32960.1"/>
    </source>
</evidence>
<dbReference type="EMBL" id="QANS01000001">
    <property type="protein sequence ID" value="PTU32960.1"/>
    <property type="molecule type" value="Genomic_DNA"/>
</dbReference>
<evidence type="ECO:0000313" key="6">
    <source>
        <dbReference type="Proteomes" id="UP000244248"/>
    </source>
</evidence>
<accession>A0A2T5MK64</accession>
<comment type="caution">
    <text evidence="5">The sequence shown here is derived from an EMBL/GenBank/DDBJ whole genome shotgun (WGS) entry which is preliminary data.</text>
</comment>
<dbReference type="Pfam" id="PF01553">
    <property type="entry name" value="Acyltransferase"/>
    <property type="match status" value="1"/>
</dbReference>
<dbReference type="AlphaFoldDB" id="A0A2T5MK64"/>
<dbReference type="RefSeq" id="WP_107938668.1">
    <property type="nucleotide sequence ID" value="NZ_QANS01000001.1"/>
</dbReference>
<dbReference type="SMART" id="SM00563">
    <property type="entry name" value="PlsC"/>
    <property type="match status" value="1"/>
</dbReference>
<dbReference type="OrthoDB" id="9796839at2"/>
<dbReference type="GO" id="GO:0003841">
    <property type="term" value="F:1-acylglycerol-3-phosphate O-acyltransferase activity"/>
    <property type="evidence" value="ECO:0007669"/>
    <property type="project" value="TreeGrafter"/>
</dbReference>
<sequence length="214" mass="23449">MSLPIGPQVPRRGNAFSRTLGYLILRLMGWRLAGAIPNVPKMVLLGAPHTSNMDGVIGLSTLFALGIRASTMIKDSAFKGAMGSMLRWMGAIPINRRSAKGVVEQSIDAFNNNPKMFLLIAPEGTRSNAEEWKRGFYHIAHGAQAPILPAACDYKKKIITFGPAVMPSGDYAKDLQTILEFYRDYGVACHEELMSKPLCDIKGIKWTPPSQKDA</sequence>
<proteinExistence type="predicted"/>
<reference evidence="5 6" key="1">
    <citation type="submission" date="2018-04" db="EMBL/GenBank/DDBJ databases">
        <title>Novel species isolated from glacier.</title>
        <authorList>
            <person name="Liu Q."/>
            <person name="Xin Y.-H."/>
        </authorList>
    </citation>
    <scope>NUCLEOTIDE SEQUENCE [LARGE SCALE GENOMIC DNA]</scope>
    <source>
        <strain evidence="5 6">GT1R17</strain>
    </source>
</reference>
<dbReference type="GO" id="GO:0006654">
    <property type="term" value="P:phosphatidic acid biosynthetic process"/>
    <property type="evidence" value="ECO:0007669"/>
    <property type="project" value="TreeGrafter"/>
</dbReference>
<evidence type="ECO:0000256" key="1">
    <source>
        <dbReference type="ARBA" id="ARBA00005189"/>
    </source>
</evidence>
<keyword evidence="2 5" id="KW-0808">Transferase</keyword>
<keyword evidence="3 5" id="KW-0012">Acyltransferase</keyword>